<accession>A0A846M876</accession>
<evidence type="ECO:0000313" key="3">
    <source>
        <dbReference type="Proteomes" id="UP000576821"/>
    </source>
</evidence>
<evidence type="ECO:0000256" key="1">
    <source>
        <dbReference type="SAM" id="MobiDB-lite"/>
    </source>
</evidence>
<keyword evidence="3" id="KW-1185">Reference proteome</keyword>
<comment type="caution">
    <text evidence="2">The sequence shown here is derived from an EMBL/GenBank/DDBJ whole genome shotgun (WGS) entry which is preliminary data.</text>
</comment>
<sequence length="77" mass="8006">MGPNGVNGRPLTAYSCRGSAGFTRLPFSSPCEEPVALPLIVRAGAGRKLRIGHGPFAAHALPDQKSSSARHPTTLTP</sequence>
<organism evidence="2 3">
    <name type="scientific">Sphingobium vermicomposti</name>
    <dbReference type="NCBI Taxonomy" id="529005"/>
    <lineage>
        <taxon>Bacteria</taxon>
        <taxon>Pseudomonadati</taxon>
        <taxon>Pseudomonadota</taxon>
        <taxon>Alphaproteobacteria</taxon>
        <taxon>Sphingomonadales</taxon>
        <taxon>Sphingomonadaceae</taxon>
        <taxon>Sphingobium</taxon>
    </lineage>
</organism>
<protein>
    <submittedName>
        <fullName evidence="2">Uncharacterized protein</fullName>
    </submittedName>
</protein>
<dbReference type="AlphaFoldDB" id="A0A846M876"/>
<dbReference type="EMBL" id="JAASQR010000004">
    <property type="protein sequence ID" value="NIJ18082.1"/>
    <property type="molecule type" value="Genomic_DNA"/>
</dbReference>
<name>A0A846M876_9SPHN</name>
<feature type="compositionally biased region" description="Polar residues" evidence="1">
    <location>
        <begin position="64"/>
        <end position="77"/>
    </location>
</feature>
<reference evidence="2 3" key="1">
    <citation type="submission" date="2020-03" db="EMBL/GenBank/DDBJ databases">
        <title>Genomic Encyclopedia of Type Strains, Phase IV (KMG-IV): sequencing the most valuable type-strain genomes for metagenomic binning, comparative biology and taxonomic classification.</title>
        <authorList>
            <person name="Goeker M."/>
        </authorList>
    </citation>
    <scope>NUCLEOTIDE SEQUENCE [LARGE SCALE GENOMIC DNA]</scope>
    <source>
        <strain evidence="2 3">DSM 21299</strain>
    </source>
</reference>
<feature type="region of interest" description="Disordered" evidence="1">
    <location>
        <begin position="56"/>
        <end position="77"/>
    </location>
</feature>
<dbReference type="Proteomes" id="UP000576821">
    <property type="component" value="Unassembled WGS sequence"/>
</dbReference>
<evidence type="ECO:0000313" key="2">
    <source>
        <dbReference type="EMBL" id="NIJ18082.1"/>
    </source>
</evidence>
<proteinExistence type="predicted"/>
<gene>
    <name evidence="2" type="ORF">FHS54_003082</name>
</gene>